<dbReference type="Proteomes" id="UP000427906">
    <property type="component" value="Chromosome"/>
</dbReference>
<evidence type="ECO:0000313" key="5">
    <source>
        <dbReference type="Proteomes" id="UP000427906"/>
    </source>
</evidence>
<feature type="domain" description="Sigma-54 factor interaction" evidence="3">
    <location>
        <begin position="25"/>
        <end position="111"/>
    </location>
</feature>
<dbReference type="RefSeq" id="WP_155317775.1">
    <property type="nucleotide sequence ID" value="NZ_AP021874.1"/>
</dbReference>
<dbReference type="InterPro" id="IPR027417">
    <property type="entry name" value="P-loop_NTPase"/>
</dbReference>
<evidence type="ECO:0000256" key="1">
    <source>
        <dbReference type="ARBA" id="ARBA00022741"/>
    </source>
</evidence>
<organism evidence="4 5">
    <name type="scientific">Desulfosarcina alkanivorans</name>
    <dbReference type="NCBI Taxonomy" id="571177"/>
    <lineage>
        <taxon>Bacteria</taxon>
        <taxon>Pseudomonadati</taxon>
        <taxon>Thermodesulfobacteriota</taxon>
        <taxon>Desulfobacteria</taxon>
        <taxon>Desulfobacterales</taxon>
        <taxon>Desulfosarcinaceae</taxon>
        <taxon>Desulfosarcina</taxon>
    </lineage>
</organism>
<keyword evidence="2" id="KW-0067">ATP-binding</keyword>
<keyword evidence="1" id="KW-0547">Nucleotide-binding</keyword>
<dbReference type="PANTHER" id="PTHR32071:SF122">
    <property type="entry name" value="SIGMA FACTOR"/>
    <property type="match status" value="1"/>
</dbReference>
<evidence type="ECO:0000259" key="3">
    <source>
        <dbReference type="PROSITE" id="PS50045"/>
    </source>
</evidence>
<dbReference type="SUPFAM" id="SSF52540">
    <property type="entry name" value="P-loop containing nucleoside triphosphate hydrolases"/>
    <property type="match status" value="1"/>
</dbReference>
<dbReference type="Pfam" id="PF00158">
    <property type="entry name" value="Sigma54_activat"/>
    <property type="match status" value="1"/>
</dbReference>
<dbReference type="AlphaFoldDB" id="A0A5K7YLR5"/>
<dbReference type="EMBL" id="AP021874">
    <property type="protein sequence ID" value="BBO69768.1"/>
    <property type="molecule type" value="Genomic_DNA"/>
</dbReference>
<evidence type="ECO:0000256" key="2">
    <source>
        <dbReference type="ARBA" id="ARBA00022840"/>
    </source>
</evidence>
<dbReference type="OrthoDB" id="9763792at2"/>
<keyword evidence="5" id="KW-1185">Reference proteome</keyword>
<dbReference type="PROSITE" id="PS50045">
    <property type="entry name" value="SIGMA54_INTERACT_4"/>
    <property type="match status" value="1"/>
</dbReference>
<gene>
    <name evidence="4" type="ORF">DSCA_36980</name>
</gene>
<reference evidence="4 5" key="1">
    <citation type="submission" date="2019-11" db="EMBL/GenBank/DDBJ databases">
        <title>Comparative genomics of hydrocarbon-degrading Desulfosarcina strains.</title>
        <authorList>
            <person name="Watanabe M."/>
            <person name="Kojima H."/>
            <person name="Fukui M."/>
        </authorList>
    </citation>
    <scope>NUCLEOTIDE SEQUENCE [LARGE SCALE GENOMIC DNA]</scope>
    <source>
        <strain evidence="4 5">PL12</strain>
    </source>
</reference>
<dbReference type="GO" id="GO:0006355">
    <property type="term" value="P:regulation of DNA-templated transcription"/>
    <property type="evidence" value="ECO:0007669"/>
    <property type="project" value="InterPro"/>
</dbReference>
<dbReference type="PANTHER" id="PTHR32071">
    <property type="entry name" value="TRANSCRIPTIONAL REGULATORY PROTEIN"/>
    <property type="match status" value="1"/>
</dbReference>
<evidence type="ECO:0000313" key="4">
    <source>
        <dbReference type="EMBL" id="BBO69768.1"/>
    </source>
</evidence>
<dbReference type="Gene3D" id="3.40.50.300">
    <property type="entry name" value="P-loop containing nucleotide triphosphate hydrolases"/>
    <property type="match status" value="1"/>
</dbReference>
<dbReference type="KEGG" id="dalk:DSCA_36980"/>
<accession>A0A5K7YLR5</accession>
<dbReference type="CDD" id="cd00009">
    <property type="entry name" value="AAA"/>
    <property type="match status" value="1"/>
</dbReference>
<sequence length="111" mass="12284">MLEKKEQELFHFRRQHRRSNLYAEMIGSGSKMEAVFETILRCAEVDTNVLIMGETGVGKELAARAIHSHSHRKKEPFVTVNCGALPDALIESELFGHVKGAFTGASSNRAG</sequence>
<protein>
    <recommendedName>
        <fullName evidence="3">Sigma-54 factor interaction domain-containing protein</fullName>
    </recommendedName>
</protein>
<dbReference type="InterPro" id="IPR002078">
    <property type="entry name" value="Sigma_54_int"/>
</dbReference>
<dbReference type="GO" id="GO:0005524">
    <property type="term" value="F:ATP binding"/>
    <property type="evidence" value="ECO:0007669"/>
    <property type="project" value="UniProtKB-KW"/>
</dbReference>
<name>A0A5K7YLR5_9BACT</name>
<proteinExistence type="predicted"/>